<dbReference type="PANTHER" id="PTHR10993:SF7">
    <property type="entry name" value="LIPOYLTRANSFERASE 2, MITOCHONDRIAL-RELATED"/>
    <property type="match status" value="1"/>
</dbReference>
<dbReference type="OrthoDB" id="19908at2759"/>
<dbReference type="Gene3D" id="3.30.930.10">
    <property type="entry name" value="Bira Bifunctional Protein, Domain 2"/>
    <property type="match status" value="1"/>
</dbReference>
<dbReference type="InterPro" id="IPR020605">
    <property type="entry name" value="Octanoyltransferase_CS"/>
</dbReference>
<feature type="domain" description="BPL/LPL catalytic" evidence="1">
    <location>
        <begin position="1"/>
        <end position="179"/>
    </location>
</feature>
<dbReference type="SUPFAM" id="SSF55681">
    <property type="entry name" value="Class II aaRS and biotin synthetases"/>
    <property type="match status" value="1"/>
</dbReference>
<dbReference type="AlphaFoldDB" id="A0A8T9B913"/>
<dbReference type="Pfam" id="PF21948">
    <property type="entry name" value="LplA-B_cat"/>
    <property type="match status" value="1"/>
</dbReference>
<accession>A0A8T9B913</accession>
<keyword evidence="3" id="KW-1185">Reference proteome</keyword>
<organism evidence="2 3">
    <name type="scientific">Lachnellula arida</name>
    <dbReference type="NCBI Taxonomy" id="1316785"/>
    <lineage>
        <taxon>Eukaryota</taxon>
        <taxon>Fungi</taxon>
        <taxon>Dikarya</taxon>
        <taxon>Ascomycota</taxon>
        <taxon>Pezizomycotina</taxon>
        <taxon>Leotiomycetes</taxon>
        <taxon>Helotiales</taxon>
        <taxon>Lachnaceae</taxon>
        <taxon>Lachnellula</taxon>
    </lineage>
</organism>
<comment type="caution">
    <text evidence="2">The sequence shown here is derived from an EMBL/GenBank/DDBJ whole genome shotgun (WGS) entry which is preliminary data.</text>
</comment>
<dbReference type="GO" id="GO:0033819">
    <property type="term" value="F:lipoyl(octanoyl) transferase activity"/>
    <property type="evidence" value="ECO:0007669"/>
    <property type="project" value="InterPro"/>
</dbReference>
<dbReference type="Proteomes" id="UP000469559">
    <property type="component" value="Unassembled WGS sequence"/>
</dbReference>
<dbReference type="PANTHER" id="PTHR10993">
    <property type="entry name" value="OCTANOYLTRANSFERASE"/>
    <property type="match status" value="1"/>
</dbReference>
<dbReference type="InterPro" id="IPR045864">
    <property type="entry name" value="aa-tRNA-synth_II/BPL/LPL"/>
</dbReference>
<feature type="non-terminal residue" evidence="2">
    <location>
        <position position="1"/>
    </location>
</feature>
<dbReference type="PROSITE" id="PS51733">
    <property type="entry name" value="BPL_LPL_CATALYTIC"/>
    <property type="match status" value="1"/>
</dbReference>
<gene>
    <name evidence="2" type="ORF">LARI1_G006728</name>
</gene>
<evidence type="ECO:0000313" key="3">
    <source>
        <dbReference type="Proteomes" id="UP000469559"/>
    </source>
</evidence>
<dbReference type="EMBL" id="QGMF01000426">
    <property type="protein sequence ID" value="TVY15976.1"/>
    <property type="molecule type" value="Genomic_DNA"/>
</dbReference>
<evidence type="ECO:0000313" key="2">
    <source>
        <dbReference type="EMBL" id="TVY15976.1"/>
    </source>
</evidence>
<reference evidence="2 3" key="1">
    <citation type="submission" date="2018-05" db="EMBL/GenBank/DDBJ databases">
        <title>Whole genome sequencing for identification of molecular markers to develop diagnostic detection tools for the regulated plant pathogen Lachnellula willkommii.</title>
        <authorList>
            <person name="Giroux E."/>
            <person name="Bilodeau G."/>
        </authorList>
    </citation>
    <scope>NUCLEOTIDE SEQUENCE [LARGE SCALE GENOMIC DNA]</scope>
    <source>
        <strain evidence="2 3">CBS 203.66</strain>
    </source>
</reference>
<proteinExistence type="predicted"/>
<name>A0A8T9B913_9HELO</name>
<dbReference type="GO" id="GO:0009249">
    <property type="term" value="P:protein lipoylation"/>
    <property type="evidence" value="ECO:0007669"/>
    <property type="project" value="InterPro"/>
</dbReference>
<protein>
    <submittedName>
        <fullName evidence="2">Putative octanoyltransferase</fullName>
    </submittedName>
</protein>
<dbReference type="PROSITE" id="PS01313">
    <property type="entry name" value="LIPB"/>
    <property type="match status" value="1"/>
</dbReference>
<sequence length="217" mass="24241">PYIPPSYAQLIDTPRGGLTTFHGPGQLVIYPVLDLKSIRSPKYPKGLGVREYVCLLEHSTIAVLAKWGVEAKRTANPGVWVEVSSVEVNARGEEVEQVEDKKIAALGVHLRRNVSSYGVGLNVYTDLRWFDRITACGLEGLGVTSMREGWEWFRKGVRQGKGRKEQYLKILSRQWAEEFAKGLWGEGGEKGVEKVKLSDLGIDKSVLEREVEEEGVD</sequence>
<evidence type="ECO:0000259" key="1">
    <source>
        <dbReference type="PROSITE" id="PS51733"/>
    </source>
</evidence>
<dbReference type="InterPro" id="IPR004143">
    <property type="entry name" value="BPL_LPL_catalytic"/>
</dbReference>